<proteinExistence type="predicted"/>
<name>B0ZTR7_CAMJU</name>
<sequence length="325" mass="38745">MKNSEISIIIPTYNVEKYIARALESCINQTFKDIEIIVVDDCGNDKSIEIAKEYAKKDTRIKIVYNEENLGLLRARYEGGKIVNSPYIMFLDPDDYLELNACEECVRILNTQKESDFIWFDFIYKRISGVVNRGNFLQDQTFTVFEYCQNIITQNNSTSYWNLCSKLIKTEIYLASFSFLEKKILNARLIMAEDALIYFFIILNCGKITTSAKNIYYYCQNDNSSVETNDIVKIEKNLQDEKMVIGILLEFLNHHKKNIELYLYVFLKIMIGELIVYKLHREIKLYRLKYNYMIYKIKKIKNKFLIKYFLLKRFLMEKYFKNKFN</sequence>
<dbReference type="InterPro" id="IPR001173">
    <property type="entry name" value="Glyco_trans_2-like"/>
</dbReference>
<dbReference type="PANTHER" id="PTHR22916">
    <property type="entry name" value="GLYCOSYLTRANSFERASE"/>
    <property type="match status" value="1"/>
</dbReference>
<evidence type="ECO:0000313" key="2">
    <source>
        <dbReference type="EMBL" id="ABZ79888.1"/>
    </source>
</evidence>
<organism evidence="2">
    <name type="scientific">Campylobacter jejuni</name>
    <dbReference type="NCBI Taxonomy" id="197"/>
    <lineage>
        <taxon>Bacteria</taxon>
        <taxon>Pseudomonadati</taxon>
        <taxon>Campylobacterota</taxon>
        <taxon>Epsilonproteobacteria</taxon>
        <taxon>Campylobacterales</taxon>
        <taxon>Campylobacteraceae</taxon>
        <taxon>Campylobacter</taxon>
    </lineage>
</organism>
<evidence type="ECO:0000259" key="1">
    <source>
        <dbReference type="Pfam" id="PF00535"/>
    </source>
</evidence>
<dbReference type="CAZy" id="GT2">
    <property type="family name" value="Glycosyltransferase Family 2"/>
</dbReference>
<dbReference type="InterPro" id="IPR029044">
    <property type="entry name" value="Nucleotide-diphossugar_trans"/>
</dbReference>
<dbReference type="Gene3D" id="3.90.550.10">
    <property type="entry name" value="Spore Coat Polysaccharide Biosynthesis Protein SpsA, Chain A"/>
    <property type="match status" value="1"/>
</dbReference>
<protein>
    <recommendedName>
        <fullName evidence="1">Glycosyltransferase 2-like domain-containing protein</fullName>
    </recommendedName>
</protein>
<dbReference type="EMBL" id="EU404112">
    <property type="protein sequence ID" value="ABZ79888.1"/>
    <property type="molecule type" value="Genomic_DNA"/>
</dbReference>
<dbReference type="GO" id="GO:0016758">
    <property type="term" value="F:hexosyltransferase activity"/>
    <property type="evidence" value="ECO:0007669"/>
    <property type="project" value="UniProtKB-ARBA"/>
</dbReference>
<reference evidence="2" key="1">
    <citation type="submission" date="2008-01" db="EMBL/GenBank/DDBJ databases">
        <title>Characterization of lipooligosaccharide biosynthetic loci of Campylobacter jejuni reveals 11 new LOS classes and evidence of mosaic organizations.</title>
        <authorList>
            <person name="Parker C.T."/>
            <person name="Gilbert M."/>
            <person name="Yuki N."/>
            <person name="Endtz H.P."/>
            <person name="Mandrell R.E."/>
        </authorList>
    </citation>
    <scope>NUCLEOTIDE SEQUENCE</scope>
    <source>
        <strain evidence="2">RM3437</strain>
    </source>
</reference>
<dbReference type="PANTHER" id="PTHR22916:SF3">
    <property type="entry name" value="UDP-GLCNAC:BETAGAL BETA-1,3-N-ACETYLGLUCOSAMINYLTRANSFERASE-LIKE PROTEIN 1"/>
    <property type="match status" value="1"/>
</dbReference>
<dbReference type="AlphaFoldDB" id="B0ZTR7"/>
<feature type="domain" description="Glycosyltransferase 2-like" evidence="1">
    <location>
        <begin position="7"/>
        <end position="112"/>
    </location>
</feature>
<dbReference type="CDD" id="cd00761">
    <property type="entry name" value="Glyco_tranf_GTA_type"/>
    <property type="match status" value="1"/>
</dbReference>
<dbReference type="SUPFAM" id="SSF53448">
    <property type="entry name" value="Nucleotide-diphospho-sugar transferases"/>
    <property type="match status" value="1"/>
</dbReference>
<accession>B0ZTR7</accession>
<dbReference type="Pfam" id="PF00535">
    <property type="entry name" value="Glycos_transf_2"/>
    <property type="match status" value="1"/>
</dbReference>